<feature type="signal peptide" evidence="1">
    <location>
        <begin position="1"/>
        <end position="22"/>
    </location>
</feature>
<gene>
    <name evidence="2" type="ORF">ERW49_15605</name>
</gene>
<evidence type="ECO:0000313" key="2">
    <source>
        <dbReference type="EMBL" id="RYU44582.1"/>
    </source>
</evidence>
<keyword evidence="1" id="KW-0732">Signal</keyword>
<reference evidence="2 3" key="1">
    <citation type="submission" date="2019-02" db="EMBL/GenBank/DDBJ databases">
        <title>Genome sequences of Aliivibrio finisterrensis strains from farmed Atlantic salmon.</title>
        <authorList>
            <person name="Bowman J.P."/>
        </authorList>
    </citation>
    <scope>NUCLEOTIDE SEQUENCE [LARGE SCALE GENOMIC DNA]</scope>
    <source>
        <strain evidence="2 3">A32</strain>
    </source>
</reference>
<organism evidence="2 3">
    <name type="scientific">Aliivibrio finisterrensis</name>
    <dbReference type="NCBI Taxonomy" id="511998"/>
    <lineage>
        <taxon>Bacteria</taxon>
        <taxon>Pseudomonadati</taxon>
        <taxon>Pseudomonadota</taxon>
        <taxon>Gammaproteobacteria</taxon>
        <taxon>Vibrionales</taxon>
        <taxon>Vibrionaceae</taxon>
        <taxon>Aliivibrio</taxon>
    </lineage>
</organism>
<evidence type="ECO:0000313" key="3">
    <source>
        <dbReference type="Proteomes" id="UP000293465"/>
    </source>
</evidence>
<dbReference type="GeneID" id="56276496"/>
<accession>A0A4Q5KHM2</accession>
<evidence type="ECO:0000256" key="1">
    <source>
        <dbReference type="SAM" id="SignalP"/>
    </source>
</evidence>
<sequence length="395" mass="44172">MPFFISRLSLLTLLSIPLASSAIEFTDPIDGSLDMGEYLAENAYGFLPMPILITEPALGYGFGFAGVFLHESEKQREKRKQLAATSLDGGAQLLTPAITVAGGLATENGTWMGFVGHRRTWNKDSIRYMGGLAYGDMNMTFYRQKNNAGALEPIVGNSGVEFGMRGGGGMQQLQFRIDDSPLFLGIVQKYFQPELSINSHPNADEILNRLGNTTPTGSGVGLLMEYDTKNNFLNPTKGMNYTVEYLWFRDGIGSDYDFDTLNIKGHHYWTLTPQWSLAMRGYYKSLYTDESLLPPPAYPDIQLRGIARNRYQGEQTLSLEGQVNYQWTTRWSSNLFAGLGYASSHHNSLLKEDEQYAYGVGFRYLIARRYSMKTGIDLAFSEEDTALYFQVGMGI</sequence>
<name>A0A4Q5KHM2_9GAMM</name>
<protein>
    <submittedName>
        <fullName evidence="2">Glyceraldehyde-3-phosphate dehydrogenase</fullName>
    </submittedName>
</protein>
<dbReference type="Gene3D" id="2.40.160.50">
    <property type="entry name" value="membrane protein fhac: a member of the omp85/tpsb transporter family"/>
    <property type="match status" value="1"/>
</dbReference>
<dbReference type="OrthoDB" id="9771071at2"/>
<dbReference type="Proteomes" id="UP000293465">
    <property type="component" value="Unassembled WGS sequence"/>
</dbReference>
<dbReference type="EMBL" id="SEZJ01000016">
    <property type="protein sequence ID" value="RYU44582.1"/>
    <property type="molecule type" value="Genomic_DNA"/>
</dbReference>
<comment type="caution">
    <text evidence="2">The sequence shown here is derived from an EMBL/GenBank/DDBJ whole genome shotgun (WGS) entry which is preliminary data.</text>
</comment>
<feature type="chain" id="PRO_5020923360" evidence="1">
    <location>
        <begin position="23"/>
        <end position="395"/>
    </location>
</feature>
<proteinExistence type="predicted"/>
<dbReference type="AlphaFoldDB" id="A0A4Q5KHM2"/>
<dbReference type="RefSeq" id="WP_130088028.1">
    <property type="nucleotide sequence ID" value="NZ_SEZJ01000016.1"/>
</dbReference>